<evidence type="ECO:0000256" key="1">
    <source>
        <dbReference type="SAM" id="SignalP"/>
    </source>
</evidence>
<feature type="chain" id="PRO_5002912358" evidence="1">
    <location>
        <begin position="27"/>
        <end position="393"/>
    </location>
</feature>
<evidence type="ECO:0000313" key="3">
    <source>
        <dbReference type="Proteomes" id="UP000001876"/>
    </source>
</evidence>
<dbReference type="OMA" id="CGAYHEA"/>
<accession>C1N394</accession>
<sequence>MRAFSITRAPALLALALALLVHAAAARDVATNGDGTRLPLARASDPSCPWLGNVLDAARASPLVKGLVQRTRMAAPFGPGSWPAPLEVDDADAADDADDADRRRFGWKRALVLAAKARVADAAAASAWLPKNLLTLSDDLAATVFIAWYPDSFCCGAYHEAAIVFDVTYGGGDDAVDALHCPWMLVDKDRSMIAGREILGFPKKLGEFAFTLTTEDGATIDVSDPSVDVADVLSRAARVDASVTREGATLLNITGALTKKGFARREPLLKDERNVFLNVQTNHPLPPADASKPRDPACLGNRPRLLQFVFDEVVTDDTYDLKDAAVALTQTKTDSIGAPFGFKGIETGGDLDVLGMKIGITNFYTGLEGTPTLGPTVPSGFIENDDVYWLRYQ</sequence>
<dbReference type="Gene3D" id="2.40.400.10">
    <property type="entry name" value="Acetoacetate decarboxylase-like"/>
    <property type="match status" value="1"/>
</dbReference>
<protein>
    <submittedName>
        <fullName evidence="2">Predicted protein</fullName>
    </submittedName>
</protein>
<evidence type="ECO:0000313" key="2">
    <source>
        <dbReference type="EMBL" id="EEH53388.1"/>
    </source>
</evidence>
<dbReference type="GO" id="GO:0016829">
    <property type="term" value="F:lyase activity"/>
    <property type="evidence" value="ECO:0007669"/>
    <property type="project" value="InterPro"/>
</dbReference>
<dbReference type="InterPro" id="IPR010451">
    <property type="entry name" value="Acetoacetate_decarboxylase"/>
</dbReference>
<dbReference type="AlphaFoldDB" id="C1N394"/>
<dbReference type="InterPro" id="IPR023375">
    <property type="entry name" value="ADC_dom_sf"/>
</dbReference>
<dbReference type="Pfam" id="PF06314">
    <property type="entry name" value="ADC"/>
    <property type="match status" value="1"/>
</dbReference>
<gene>
    <name evidence="2" type="ORF">MICPUCDRAFT_42141</name>
</gene>
<dbReference type="KEGG" id="mpp:MICPUCDRAFT_42141"/>
<dbReference type="EMBL" id="GG663746">
    <property type="protein sequence ID" value="EEH53388.1"/>
    <property type="molecule type" value="Genomic_DNA"/>
</dbReference>
<dbReference type="SUPFAM" id="SSF160104">
    <property type="entry name" value="Acetoacetate decarboxylase-like"/>
    <property type="match status" value="1"/>
</dbReference>
<name>C1N394_MICPC</name>
<organism evidence="3">
    <name type="scientific">Micromonas pusilla (strain CCMP1545)</name>
    <name type="common">Picoplanktonic green alga</name>
    <dbReference type="NCBI Taxonomy" id="564608"/>
    <lineage>
        <taxon>Eukaryota</taxon>
        <taxon>Viridiplantae</taxon>
        <taxon>Chlorophyta</taxon>
        <taxon>Mamiellophyceae</taxon>
        <taxon>Mamiellales</taxon>
        <taxon>Mamiellaceae</taxon>
        <taxon>Micromonas</taxon>
    </lineage>
</organism>
<proteinExistence type="predicted"/>
<dbReference type="GeneID" id="9687781"/>
<dbReference type="RefSeq" id="XP_003062569.1">
    <property type="nucleotide sequence ID" value="XM_003062523.1"/>
</dbReference>
<dbReference type="OrthoDB" id="10248817at2759"/>
<feature type="signal peptide" evidence="1">
    <location>
        <begin position="1"/>
        <end position="26"/>
    </location>
</feature>
<dbReference type="Proteomes" id="UP000001876">
    <property type="component" value="Unassembled WGS sequence"/>
</dbReference>
<keyword evidence="3" id="KW-1185">Reference proteome</keyword>
<reference evidence="2 3" key="1">
    <citation type="journal article" date="2009" name="Science">
        <title>Green evolution and dynamic adaptations revealed by genomes of the marine picoeukaryotes Micromonas.</title>
        <authorList>
            <person name="Worden A.Z."/>
            <person name="Lee J.H."/>
            <person name="Mock T."/>
            <person name="Rouze P."/>
            <person name="Simmons M.P."/>
            <person name="Aerts A.L."/>
            <person name="Allen A.E."/>
            <person name="Cuvelier M.L."/>
            <person name="Derelle E."/>
            <person name="Everett M.V."/>
            <person name="Foulon E."/>
            <person name="Grimwood J."/>
            <person name="Gundlach H."/>
            <person name="Henrissat B."/>
            <person name="Napoli C."/>
            <person name="McDonald S.M."/>
            <person name="Parker M.S."/>
            <person name="Rombauts S."/>
            <person name="Salamov A."/>
            <person name="Von Dassow P."/>
            <person name="Badger J.H."/>
            <person name="Coutinho P.M."/>
            <person name="Demir E."/>
            <person name="Dubchak I."/>
            <person name="Gentemann C."/>
            <person name="Eikrem W."/>
            <person name="Gready J.E."/>
            <person name="John U."/>
            <person name="Lanier W."/>
            <person name="Lindquist E.A."/>
            <person name="Lucas S."/>
            <person name="Mayer K.F."/>
            <person name="Moreau H."/>
            <person name="Not F."/>
            <person name="Otillar R."/>
            <person name="Panaud O."/>
            <person name="Pangilinan J."/>
            <person name="Paulsen I."/>
            <person name="Piegu B."/>
            <person name="Poliakov A."/>
            <person name="Robbens S."/>
            <person name="Schmutz J."/>
            <person name="Toulza E."/>
            <person name="Wyss T."/>
            <person name="Zelensky A."/>
            <person name="Zhou K."/>
            <person name="Armbrust E.V."/>
            <person name="Bhattacharya D."/>
            <person name="Goodenough U.W."/>
            <person name="Van de Peer Y."/>
            <person name="Grigoriev I.V."/>
        </authorList>
    </citation>
    <scope>NUCLEOTIDE SEQUENCE [LARGE SCALE GENOMIC DNA]</scope>
    <source>
        <strain evidence="2 3">CCMP1545</strain>
    </source>
</reference>
<keyword evidence="1" id="KW-0732">Signal</keyword>